<gene>
    <name evidence="8" type="ORF">L195_g020057</name>
</gene>
<dbReference type="PANTHER" id="PTHR46372:SF2">
    <property type="entry name" value="PROTEIN WVD2-LIKE 3"/>
    <property type="match status" value="1"/>
</dbReference>
<dbReference type="EMBL" id="ASHM01014925">
    <property type="protein sequence ID" value="PNX96842.1"/>
    <property type="molecule type" value="Genomic_DNA"/>
</dbReference>
<dbReference type="InterPro" id="IPR044806">
    <property type="entry name" value="WVD2/WDL1-4"/>
</dbReference>
<dbReference type="GO" id="GO:0005874">
    <property type="term" value="C:microtubule"/>
    <property type="evidence" value="ECO:0007669"/>
    <property type="project" value="UniProtKB-KW"/>
</dbReference>
<dbReference type="GO" id="GO:0000226">
    <property type="term" value="P:microtubule cytoskeleton organization"/>
    <property type="evidence" value="ECO:0007669"/>
    <property type="project" value="InterPro"/>
</dbReference>
<feature type="region of interest" description="Disordered" evidence="6">
    <location>
        <begin position="280"/>
        <end position="333"/>
    </location>
</feature>
<dbReference type="PANTHER" id="PTHR46372">
    <property type="entry name" value="PROTEIN WVD2-LIKE 3"/>
    <property type="match status" value="1"/>
</dbReference>
<evidence type="ECO:0000313" key="8">
    <source>
        <dbReference type="EMBL" id="PNX96842.1"/>
    </source>
</evidence>
<feature type="compositionally biased region" description="Polar residues" evidence="6">
    <location>
        <begin position="165"/>
        <end position="178"/>
    </location>
</feature>
<comment type="subcellular location">
    <subcellularLocation>
        <location evidence="1">Cytoplasm</location>
        <location evidence="1">Cytoskeleton</location>
    </subcellularLocation>
</comment>
<dbReference type="STRING" id="57577.A0A2K3N1E6"/>
<name>A0A2K3N1E6_TRIPR</name>
<reference evidence="8 9" key="1">
    <citation type="journal article" date="2014" name="Am. J. Bot.">
        <title>Genome assembly and annotation for red clover (Trifolium pratense; Fabaceae).</title>
        <authorList>
            <person name="Istvanek J."/>
            <person name="Jaros M."/>
            <person name="Krenek A."/>
            <person name="Repkova J."/>
        </authorList>
    </citation>
    <scope>NUCLEOTIDE SEQUENCE [LARGE SCALE GENOMIC DNA]</scope>
    <source>
        <strain evidence="9">cv. Tatra</strain>
        <tissue evidence="8">Young leaves</tissue>
    </source>
</reference>
<evidence type="ECO:0000256" key="4">
    <source>
        <dbReference type="ARBA" id="ARBA00022701"/>
    </source>
</evidence>
<dbReference type="Proteomes" id="UP000236291">
    <property type="component" value="Unassembled WGS sequence"/>
</dbReference>
<evidence type="ECO:0000259" key="7">
    <source>
        <dbReference type="Pfam" id="PF06886"/>
    </source>
</evidence>
<feature type="domain" description="TPX2 C-terminal" evidence="7">
    <location>
        <begin position="225"/>
        <end position="294"/>
    </location>
</feature>
<dbReference type="Pfam" id="PF06886">
    <property type="entry name" value="TPX2"/>
    <property type="match status" value="1"/>
</dbReference>
<feature type="region of interest" description="Disordered" evidence="6">
    <location>
        <begin position="146"/>
        <end position="178"/>
    </location>
</feature>
<feature type="compositionally biased region" description="Basic and acidic residues" evidence="6">
    <location>
        <begin position="187"/>
        <end position="196"/>
    </location>
</feature>
<evidence type="ECO:0000256" key="5">
    <source>
        <dbReference type="ARBA" id="ARBA00023212"/>
    </source>
</evidence>
<comment type="caution">
    <text evidence="8">The sequence shown here is derived from an EMBL/GenBank/DDBJ whole genome shotgun (WGS) entry which is preliminary data.</text>
</comment>
<evidence type="ECO:0000256" key="2">
    <source>
        <dbReference type="ARBA" id="ARBA00005885"/>
    </source>
</evidence>
<evidence type="ECO:0000313" key="9">
    <source>
        <dbReference type="Proteomes" id="UP000236291"/>
    </source>
</evidence>
<reference evidence="8 9" key="2">
    <citation type="journal article" date="2017" name="Front. Plant Sci.">
        <title>Gene Classification and Mining of Molecular Markers Useful in Red Clover (Trifolium pratense) Breeding.</title>
        <authorList>
            <person name="Istvanek J."/>
            <person name="Dluhosova J."/>
            <person name="Dluhos P."/>
            <person name="Patkova L."/>
            <person name="Nedelnik J."/>
            <person name="Repkova J."/>
        </authorList>
    </citation>
    <scope>NUCLEOTIDE SEQUENCE [LARGE SCALE GENOMIC DNA]</scope>
    <source>
        <strain evidence="9">cv. Tatra</strain>
        <tissue evidence="8">Young leaves</tissue>
    </source>
</reference>
<evidence type="ECO:0000256" key="6">
    <source>
        <dbReference type="SAM" id="MobiDB-lite"/>
    </source>
</evidence>
<feature type="compositionally biased region" description="Basic and acidic residues" evidence="6">
    <location>
        <begin position="321"/>
        <end position="333"/>
    </location>
</feature>
<proteinExistence type="inferred from homology"/>
<sequence length="388" mass="43269">MEIEDSDICIIKEPDCVTVYSDGILHDSGHENGTVNHNITESYEHINETAEHHSSEESTKEYEVKECTTEVSVKASDVSNVRKSDDKLTSEFEGKLNAKSLKPHKTRGNHKPRDTVKRTGSVQIKPTVPQPFTLATEKRATIVTRPTFEEDNKGGNGRKPVNKKNVLSSNMLKQNQLKSPLVARKSLKPDNKKHSDEDDSCSVASINATSVKSFKSRATVASAPSFRSTERAQRRKEFYSKLEEKQQAMEAEKSQNEARSKEEKEEAIKQLRRSLKFKASPMPSFYHDGPPPKVELKKLPPTRAKSPKLGRQKSNSNLSEGAKEKGAVAEKKHCTPNTNNCNLSDVSNDNGVAVLENKIEHTKIIEEINMIKLTGQADVEISSQSSFQ</sequence>
<feature type="region of interest" description="Disordered" evidence="6">
    <location>
        <begin position="183"/>
        <end position="202"/>
    </location>
</feature>
<accession>A0A2K3N1E6</accession>
<protein>
    <recommendedName>
        <fullName evidence="7">TPX2 C-terminal domain-containing protein</fullName>
    </recommendedName>
</protein>
<keyword evidence="5" id="KW-0206">Cytoskeleton</keyword>
<keyword evidence="4" id="KW-0493">Microtubule</keyword>
<dbReference type="InterPro" id="IPR027329">
    <property type="entry name" value="TPX2_C"/>
</dbReference>
<evidence type="ECO:0000256" key="1">
    <source>
        <dbReference type="ARBA" id="ARBA00004245"/>
    </source>
</evidence>
<feature type="compositionally biased region" description="Basic and acidic residues" evidence="6">
    <location>
        <begin position="228"/>
        <end position="268"/>
    </location>
</feature>
<feature type="region of interest" description="Disordered" evidence="6">
    <location>
        <begin position="212"/>
        <end position="268"/>
    </location>
</feature>
<dbReference type="GO" id="GO:0008017">
    <property type="term" value="F:microtubule binding"/>
    <property type="evidence" value="ECO:0007669"/>
    <property type="project" value="InterPro"/>
</dbReference>
<evidence type="ECO:0000256" key="3">
    <source>
        <dbReference type="ARBA" id="ARBA00022490"/>
    </source>
</evidence>
<comment type="similarity">
    <text evidence="2">Belongs to the TPX2 family.</text>
</comment>
<dbReference type="AlphaFoldDB" id="A0A2K3N1E6"/>
<organism evidence="8 9">
    <name type="scientific">Trifolium pratense</name>
    <name type="common">Red clover</name>
    <dbReference type="NCBI Taxonomy" id="57577"/>
    <lineage>
        <taxon>Eukaryota</taxon>
        <taxon>Viridiplantae</taxon>
        <taxon>Streptophyta</taxon>
        <taxon>Embryophyta</taxon>
        <taxon>Tracheophyta</taxon>
        <taxon>Spermatophyta</taxon>
        <taxon>Magnoliopsida</taxon>
        <taxon>eudicotyledons</taxon>
        <taxon>Gunneridae</taxon>
        <taxon>Pentapetalae</taxon>
        <taxon>rosids</taxon>
        <taxon>fabids</taxon>
        <taxon>Fabales</taxon>
        <taxon>Fabaceae</taxon>
        <taxon>Papilionoideae</taxon>
        <taxon>50 kb inversion clade</taxon>
        <taxon>NPAAA clade</taxon>
        <taxon>Hologalegina</taxon>
        <taxon>IRL clade</taxon>
        <taxon>Trifolieae</taxon>
        <taxon>Trifolium</taxon>
    </lineage>
</organism>
<keyword evidence="3" id="KW-0963">Cytoplasm</keyword>